<comment type="similarity">
    <text evidence="1">Belongs to the GTP cyclohydrolase I type 2/NIF3 family.</text>
</comment>
<dbReference type="Proteomes" id="UP001163266">
    <property type="component" value="Chromosome"/>
</dbReference>
<dbReference type="PANTHER" id="PTHR13799:SF14">
    <property type="entry name" value="GTP CYCLOHYDROLASE 1 TYPE 2 HOMOLOG"/>
    <property type="match status" value="1"/>
</dbReference>
<evidence type="ECO:0000256" key="2">
    <source>
        <dbReference type="ARBA" id="ARBA00022723"/>
    </source>
</evidence>
<reference evidence="3" key="1">
    <citation type="submission" date="2022-10" db="EMBL/GenBank/DDBJ databases">
        <title>Complete genome sequence of Schlegelella aquatica LMG 23380.</title>
        <authorList>
            <person name="Musilova J."/>
            <person name="Kourilova X."/>
            <person name="Bezdicek M."/>
            <person name="Hermankova K."/>
            <person name="Obruca S."/>
            <person name="Sedlar K."/>
        </authorList>
    </citation>
    <scope>NUCLEOTIDE SEQUENCE</scope>
    <source>
        <strain evidence="3">LMG 23380</strain>
    </source>
</reference>
<evidence type="ECO:0000256" key="1">
    <source>
        <dbReference type="ARBA" id="ARBA00006964"/>
    </source>
</evidence>
<name>A0ABY6MTU1_9BURK</name>
<proteinExistence type="inferred from homology"/>
<evidence type="ECO:0000313" key="3">
    <source>
        <dbReference type="EMBL" id="UZD55419.1"/>
    </source>
</evidence>
<sequence length="249" mass="26851">MVHRDELEAYLNGLLEADRFRDYGPNGLQVEGRPEVRKLVSGVTASRALIDAAAEAGADAILVHHGLFWRGQDGRVVGWMKQRLQRLLAANMNLYAFHLPLDAHPQWGNNAQFGRVLGLEIERRFGEQELGALGTLREPAGLGAFAQAVGAALGRAPLVVEGDGRPVRRVAWCTGGAQGYFEAAIAAGADVFLTGEISEPQTHYARETGVAFLACGHHATERYGAPALAAHVAERFGLVHEFIDIDNPA</sequence>
<keyword evidence="4" id="KW-1185">Reference proteome</keyword>
<dbReference type="InterPro" id="IPR036069">
    <property type="entry name" value="DUF34/NIF3_sf"/>
</dbReference>
<dbReference type="SUPFAM" id="SSF102705">
    <property type="entry name" value="NIF3 (NGG1p interacting factor 3)-like"/>
    <property type="match status" value="1"/>
</dbReference>
<evidence type="ECO:0000313" key="4">
    <source>
        <dbReference type="Proteomes" id="UP001163266"/>
    </source>
</evidence>
<dbReference type="NCBIfam" id="TIGR00486">
    <property type="entry name" value="YbgI_SA1388"/>
    <property type="match status" value="1"/>
</dbReference>
<dbReference type="Pfam" id="PF01784">
    <property type="entry name" value="DUF34_NIF3"/>
    <property type="match status" value="1"/>
</dbReference>
<gene>
    <name evidence="3" type="ORF">OMP39_02165</name>
</gene>
<dbReference type="InterPro" id="IPR002678">
    <property type="entry name" value="DUF34/NIF3"/>
</dbReference>
<keyword evidence="2" id="KW-0479">Metal-binding</keyword>
<accession>A0ABY6MTU1</accession>
<organism evidence="3 4">
    <name type="scientific">Caldimonas aquatica</name>
    <dbReference type="NCBI Taxonomy" id="376175"/>
    <lineage>
        <taxon>Bacteria</taxon>
        <taxon>Pseudomonadati</taxon>
        <taxon>Pseudomonadota</taxon>
        <taxon>Betaproteobacteria</taxon>
        <taxon>Burkholderiales</taxon>
        <taxon>Sphaerotilaceae</taxon>
        <taxon>Caldimonas</taxon>
    </lineage>
</organism>
<dbReference type="EMBL" id="CP110257">
    <property type="protein sequence ID" value="UZD55419.1"/>
    <property type="molecule type" value="Genomic_DNA"/>
</dbReference>
<dbReference type="PANTHER" id="PTHR13799">
    <property type="entry name" value="NGG1 INTERACTING FACTOR 3"/>
    <property type="match status" value="1"/>
</dbReference>
<dbReference type="Gene3D" id="3.40.1390.30">
    <property type="entry name" value="NIF3 (NGG1p interacting factor 3)-like"/>
    <property type="match status" value="2"/>
</dbReference>
<protein>
    <submittedName>
        <fullName evidence="3">Nif3-like dinuclear metal center hexameric protein</fullName>
    </submittedName>
</protein>
<dbReference type="RefSeq" id="WP_264893173.1">
    <property type="nucleotide sequence ID" value="NZ_CP110257.1"/>
</dbReference>